<keyword evidence="2" id="KW-1185">Reference proteome</keyword>
<dbReference type="SUPFAM" id="SSF56219">
    <property type="entry name" value="DNase I-like"/>
    <property type="match status" value="1"/>
</dbReference>
<dbReference type="Gene3D" id="3.60.10.10">
    <property type="entry name" value="Endonuclease/exonuclease/phosphatase"/>
    <property type="match status" value="1"/>
</dbReference>
<dbReference type="EMBL" id="JAVFWL010000002">
    <property type="protein sequence ID" value="KAK6735414.1"/>
    <property type="molecule type" value="Genomic_DNA"/>
</dbReference>
<proteinExistence type="predicted"/>
<organism evidence="1 2">
    <name type="scientific">Necator americanus</name>
    <name type="common">Human hookworm</name>
    <dbReference type="NCBI Taxonomy" id="51031"/>
    <lineage>
        <taxon>Eukaryota</taxon>
        <taxon>Metazoa</taxon>
        <taxon>Ecdysozoa</taxon>
        <taxon>Nematoda</taxon>
        <taxon>Chromadorea</taxon>
        <taxon>Rhabditida</taxon>
        <taxon>Rhabditina</taxon>
        <taxon>Rhabditomorpha</taxon>
        <taxon>Strongyloidea</taxon>
        <taxon>Ancylostomatidae</taxon>
        <taxon>Bunostominae</taxon>
        <taxon>Necator</taxon>
    </lineage>
</organism>
<sequence length="207" mass="24001">MGKASHRLRKDAVVQHHARAHTLRGRMPERKIESLAKNITLHRLVTLNCWSLSSELQQTALSKLLLYLHTISPHYLCTVYCIARNTHQRSLHHQYRQLYHPLDDADERKVGGCAIAVRNDYNDSVDELRYERRQDAPLYDCGIAEDFEMWIVSAHAATETTEYYNKDVFYEKFSTLISKIQSQKEVIAGIDLNAKMVLEQQFDVLGK</sequence>
<evidence type="ECO:0000313" key="2">
    <source>
        <dbReference type="Proteomes" id="UP001303046"/>
    </source>
</evidence>
<dbReference type="Proteomes" id="UP001303046">
    <property type="component" value="Unassembled WGS sequence"/>
</dbReference>
<name>A0ABR1CAA4_NECAM</name>
<reference evidence="1 2" key="1">
    <citation type="submission" date="2023-08" db="EMBL/GenBank/DDBJ databases">
        <title>A Necator americanus chromosomal reference genome.</title>
        <authorList>
            <person name="Ilik V."/>
            <person name="Petrzelkova K.J."/>
            <person name="Pardy F."/>
            <person name="Fuh T."/>
            <person name="Niatou-Singa F.S."/>
            <person name="Gouil Q."/>
            <person name="Baker L."/>
            <person name="Ritchie M.E."/>
            <person name="Jex A.R."/>
            <person name="Gazzola D."/>
            <person name="Li H."/>
            <person name="Toshio Fujiwara R."/>
            <person name="Zhan B."/>
            <person name="Aroian R.V."/>
            <person name="Pafco B."/>
            <person name="Schwarz E.M."/>
        </authorList>
    </citation>
    <scope>NUCLEOTIDE SEQUENCE [LARGE SCALE GENOMIC DNA]</scope>
    <source>
        <strain evidence="1 2">Aroian</strain>
        <tissue evidence="1">Whole animal</tissue>
    </source>
</reference>
<gene>
    <name evidence="1" type="primary">Necator_chrII.g6351</name>
    <name evidence="1" type="ORF">RB195_018558</name>
</gene>
<accession>A0ABR1CAA4</accession>
<evidence type="ECO:0000313" key="1">
    <source>
        <dbReference type="EMBL" id="KAK6735414.1"/>
    </source>
</evidence>
<comment type="caution">
    <text evidence="1">The sequence shown here is derived from an EMBL/GenBank/DDBJ whole genome shotgun (WGS) entry which is preliminary data.</text>
</comment>
<protein>
    <submittedName>
        <fullName evidence="1">Uncharacterized protein</fullName>
    </submittedName>
</protein>
<dbReference type="InterPro" id="IPR036691">
    <property type="entry name" value="Endo/exonu/phosph_ase_sf"/>
</dbReference>